<protein>
    <recommendedName>
        <fullName evidence="3">Rubisco LSMT substrate-binding domain-containing protein</fullName>
    </recommendedName>
</protein>
<gene>
    <name evidence="1" type="ORF">FNF31_00352</name>
</gene>
<sequence length="370" mass="39435">MGLALFLMAHAALGDLSPWKPYIATLPERLLVPVSFGQSALEALQDPAVAGQARHSAWTRKRAFRQLAFALQRISAAVRSRLRAARKGKPKQSPASFSSFNWALSAVEARSLSLRGQKFLVPGADHIGYEPHSFRAAAQGARFLRYHKLEAPTGDAARAAASSGQPEHFVVLADHPIALGSVITEDYGDTPSYVLFQHHGFIPAINPFDCARVAVPHGLRRSALEGVSAQAERLTADFVVPPISVATAALMRELQVTLPATVCIRPGALPHHLTAALAIAGADDQARMPCSNLDSSPDLIRMQCVERILNSSEPLHGSSLTMLQWVNKATAAIAEATKAAFATSLEVDTAILAAADACSGHNASQLGREN</sequence>
<dbReference type="CDD" id="cd10527">
    <property type="entry name" value="SET_LSMT"/>
    <property type="match status" value="1"/>
</dbReference>
<evidence type="ECO:0000313" key="2">
    <source>
        <dbReference type="Proteomes" id="UP000325113"/>
    </source>
</evidence>
<reference evidence="1 2" key="1">
    <citation type="submission" date="2019-07" db="EMBL/GenBank/DDBJ databases">
        <title>Genomes of Cafeteria roenbergensis.</title>
        <authorList>
            <person name="Fischer M.G."/>
            <person name="Hackl T."/>
            <person name="Roman M."/>
        </authorList>
    </citation>
    <scope>NUCLEOTIDE SEQUENCE [LARGE SCALE GENOMIC DNA]</scope>
    <source>
        <strain evidence="1 2">Cflag</strain>
    </source>
</reference>
<dbReference type="PANTHER" id="PTHR13271">
    <property type="entry name" value="UNCHARACTERIZED PUTATIVE METHYLTRANSFERASE"/>
    <property type="match status" value="1"/>
</dbReference>
<dbReference type="GO" id="GO:0016279">
    <property type="term" value="F:protein-lysine N-methyltransferase activity"/>
    <property type="evidence" value="ECO:0007669"/>
    <property type="project" value="TreeGrafter"/>
</dbReference>
<organism evidence="1 2">
    <name type="scientific">Cafeteria roenbergensis</name>
    <name type="common">Marine flagellate</name>
    <dbReference type="NCBI Taxonomy" id="33653"/>
    <lineage>
        <taxon>Eukaryota</taxon>
        <taxon>Sar</taxon>
        <taxon>Stramenopiles</taxon>
        <taxon>Bigyra</taxon>
        <taxon>Opalozoa</taxon>
        <taxon>Bicosoecida</taxon>
        <taxon>Cafeteriaceae</taxon>
        <taxon>Cafeteria</taxon>
    </lineage>
</organism>
<accession>A0A5A8DXG1</accession>
<dbReference type="PANTHER" id="PTHR13271:SF121">
    <property type="entry name" value="SET DOMAIN-CONTAINING PROTEIN"/>
    <property type="match status" value="1"/>
</dbReference>
<dbReference type="Proteomes" id="UP000325113">
    <property type="component" value="Unassembled WGS sequence"/>
</dbReference>
<comment type="caution">
    <text evidence="1">The sequence shown here is derived from an EMBL/GenBank/DDBJ whole genome shotgun (WGS) entry which is preliminary data.</text>
</comment>
<name>A0A5A8DXG1_CAFRO</name>
<dbReference type="SUPFAM" id="SSF82199">
    <property type="entry name" value="SET domain"/>
    <property type="match status" value="1"/>
</dbReference>
<dbReference type="Gene3D" id="3.90.1410.10">
    <property type="entry name" value="set domain protein methyltransferase, domain 1"/>
    <property type="match status" value="1"/>
</dbReference>
<dbReference type="InterPro" id="IPR046341">
    <property type="entry name" value="SET_dom_sf"/>
</dbReference>
<dbReference type="InterPro" id="IPR050600">
    <property type="entry name" value="SETD3_SETD6_MTase"/>
</dbReference>
<evidence type="ECO:0000313" key="1">
    <source>
        <dbReference type="EMBL" id="KAA0168470.1"/>
    </source>
</evidence>
<proteinExistence type="predicted"/>
<evidence type="ECO:0008006" key="3">
    <source>
        <dbReference type="Google" id="ProtNLM"/>
    </source>
</evidence>
<dbReference type="AlphaFoldDB" id="A0A5A8DXG1"/>
<dbReference type="EMBL" id="VLTM01000002">
    <property type="protein sequence ID" value="KAA0168470.1"/>
    <property type="molecule type" value="Genomic_DNA"/>
</dbReference>